<dbReference type="InterPro" id="IPR001810">
    <property type="entry name" value="F-box_dom"/>
</dbReference>
<dbReference type="Pfam" id="PF24750">
    <property type="entry name" value="b-prop_At3g26010-like"/>
    <property type="match status" value="1"/>
</dbReference>
<keyword evidence="4" id="KW-1185">Reference proteome</keyword>
<sequence length="420" mass="48794">MEMEDSKKKKEKMCTKEEVVVEMGGLNEDVMLEVFDRIPIKQLTQMKCLSKGWCSLISHYRRSKPRSNISTLVCQYKVRYSAKNSQVIFYDVKEQVGQEGEIVLETLENHSLSFSIDNETFQLLGSSNGLVLYKIYNFEDHTFIPYVSNPILNQWVSLPPICEDERFICIGLAVDAGEPQHHFKVVWYPTNTVNKYSKHVCCEIYCSDTGTWREKRARLFNSFVALPLLVPEYDPPISFFYRKGMMHWVVTNIMVVYHFEDNFFKTISLPLYLGRLWESEGYLHYVGQYQTGFAIFKYLEDVIFDTEDNEETHSRKWQSKHYIEFCTFGYVQFCDFNEDLQELLLIREGTIISYSLETKKWKKVLACKLISKNKSTSDIVLGVFAFSFMQLSGINLPSGGQCKLMKPNSESGVILEGLDS</sequence>
<accession>A0A7J6WH09</accession>
<feature type="domain" description="F-box protein At3g26010-like beta-propeller" evidence="2">
    <location>
        <begin position="120"/>
        <end position="251"/>
    </location>
</feature>
<dbReference type="AlphaFoldDB" id="A0A7J6WH09"/>
<comment type="caution">
    <text evidence="3">The sequence shown here is derived from an EMBL/GenBank/DDBJ whole genome shotgun (WGS) entry which is preliminary data.</text>
</comment>
<reference evidence="3 4" key="1">
    <citation type="submission" date="2020-06" db="EMBL/GenBank/DDBJ databases">
        <title>Transcriptomic and genomic resources for Thalictrum thalictroides and T. hernandezii: Facilitating candidate gene discovery in an emerging model plant lineage.</title>
        <authorList>
            <person name="Arias T."/>
            <person name="Riano-Pachon D.M."/>
            <person name="Di Stilio V.S."/>
        </authorList>
    </citation>
    <scope>NUCLEOTIDE SEQUENCE [LARGE SCALE GENOMIC DNA]</scope>
    <source>
        <strain evidence="4">cv. WT478/WT964</strain>
        <tissue evidence="3">Leaves</tissue>
    </source>
</reference>
<proteinExistence type="predicted"/>
<protein>
    <recommendedName>
        <fullName evidence="5">F-box protein</fullName>
    </recommendedName>
</protein>
<dbReference type="InterPro" id="IPR050796">
    <property type="entry name" value="SCF_F-box_component"/>
</dbReference>
<dbReference type="Proteomes" id="UP000554482">
    <property type="component" value="Unassembled WGS sequence"/>
</dbReference>
<dbReference type="PANTHER" id="PTHR31672">
    <property type="entry name" value="BNACNNG10540D PROTEIN"/>
    <property type="match status" value="1"/>
</dbReference>
<dbReference type="InterPro" id="IPR056592">
    <property type="entry name" value="Beta-prop_At3g26010-like"/>
</dbReference>
<organism evidence="3 4">
    <name type="scientific">Thalictrum thalictroides</name>
    <name type="common">Rue-anemone</name>
    <name type="synonym">Anemone thalictroides</name>
    <dbReference type="NCBI Taxonomy" id="46969"/>
    <lineage>
        <taxon>Eukaryota</taxon>
        <taxon>Viridiplantae</taxon>
        <taxon>Streptophyta</taxon>
        <taxon>Embryophyta</taxon>
        <taxon>Tracheophyta</taxon>
        <taxon>Spermatophyta</taxon>
        <taxon>Magnoliopsida</taxon>
        <taxon>Ranunculales</taxon>
        <taxon>Ranunculaceae</taxon>
        <taxon>Thalictroideae</taxon>
        <taxon>Thalictrum</taxon>
    </lineage>
</organism>
<feature type="domain" description="F-box" evidence="1">
    <location>
        <begin position="26"/>
        <end position="59"/>
    </location>
</feature>
<dbReference type="Pfam" id="PF00646">
    <property type="entry name" value="F-box"/>
    <property type="match status" value="1"/>
</dbReference>
<gene>
    <name evidence="3" type="ORF">FRX31_014165</name>
</gene>
<dbReference type="OrthoDB" id="1549426at2759"/>
<dbReference type="EMBL" id="JABWDY010016235">
    <property type="protein sequence ID" value="KAF5196253.1"/>
    <property type="molecule type" value="Genomic_DNA"/>
</dbReference>
<evidence type="ECO:0000313" key="3">
    <source>
        <dbReference type="EMBL" id="KAF5196253.1"/>
    </source>
</evidence>
<evidence type="ECO:0000313" key="4">
    <source>
        <dbReference type="Proteomes" id="UP000554482"/>
    </source>
</evidence>
<evidence type="ECO:0000259" key="2">
    <source>
        <dbReference type="Pfam" id="PF24750"/>
    </source>
</evidence>
<evidence type="ECO:0000259" key="1">
    <source>
        <dbReference type="Pfam" id="PF00646"/>
    </source>
</evidence>
<name>A0A7J6WH09_THATH</name>
<evidence type="ECO:0008006" key="5">
    <source>
        <dbReference type="Google" id="ProtNLM"/>
    </source>
</evidence>